<dbReference type="PANTHER" id="PTHR10404:SF72">
    <property type="entry name" value="ZINC METALLOPROTEASE TRE2-RELATED"/>
    <property type="match status" value="1"/>
</dbReference>
<keyword evidence="2" id="KW-0472">Membrane</keyword>
<dbReference type="RefSeq" id="XP_003675475.1">
    <property type="nucleotide sequence ID" value="XM_003675427.1"/>
</dbReference>
<dbReference type="STRING" id="1064592.G0VC99"/>
<dbReference type="EMBL" id="HE576754">
    <property type="protein sequence ID" value="CCC69108.1"/>
    <property type="molecule type" value="Genomic_DNA"/>
</dbReference>
<dbReference type="GeneID" id="96902692"/>
<dbReference type="InterPro" id="IPR036757">
    <property type="entry name" value="TFR-like_dimer_dom_sf"/>
</dbReference>
<feature type="region of interest" description="Disordered" evidence="1">
    <location>
        <begin position="1"/>
        <end position="24"/>
    </location>
</feature>
<evidence type="ECO:0000313" key="4">
    <source>
        <dbReference type="EMBL" id="CCC69108.1"/>
    </source>
</evidence>
<dbReference type="SUPFAM" id="SSF52025">
    <property type="entry name" value="PA domain"/>
    <property type="match status" value="1"/>
</dbReference>
<dbReference type="GO" id="GO:0004180">
    <property type="term" value="F:carboxypeptidase activity"/>
    <property type="evidence" value="ECO:0007669"/>
    <property type="project" value="TreeGrafter"/>
</dbReference>
<dbReference type="InterPro" id="IPR007365">
    <property type="entry name" value="TFR-like_dimer_dom"/>
</dbReference>
<keyword evidence="2" id="KW-0812">Transmembrane</keyword>
<dbReference type="Gene3D" id="3.50.30.30">
    <property type="match status" value="1"/>
</dbReference>
<sequence length="779" mass="88577">MRYERVPNNDVEAQTSSSSMMNNEEIPMEPPSYDNVAGASTGMLPIEIDESGVEVPQESYSEKMNRFRASFSNNIIVPVREKIVDPMAQFLSMLSEKLNFYLNKIGNPLILRRFFYIFLMSGITWFVMSSGLFPNERASGSRGTFSDHNLLMEYARQSMDLSKMERDLEYLSSMPHMSGTKGDYAMMKYVLDSYNNNGLKLIRDMDYMVRTNYPGNVTLVAYNGDDKLDFKLDERNFNPLSANGKLQKIGLIYGNKGSLDDLQKLKNEGLLEQDFILLLHYSDFVSEQIMAAEKFKAKGVIFISEPMGDDGDVVQTKSVAIPQYGTGDALTPGWYGSATANEIDPNDSKSLSHIPSLPISHNQGKKLLSFLGDEGVKFENGIFSGKLDKVQIDLEVEHAIRDHHAVDDIIGKLEGREQNDKAIIIGASRNSVSYGSTYPNYGTVLLLSLLQLFQEMKYKYDWKPLRNIYFMSFGGDEFNFAGATELIEERLTSMKDEIYTYVDVSQLGIWDDENKLNIQTHLLLNEFFNNKDFQMGYDVNVEHIQQYGNWIPYLANGIPVSIISSPSISKKQPPIDTSEDKFEALQKKLADPNIGENAEKLLMYLFQTTLKLVDDPLIPFKMDGYLREFENKLRDMATKYTDKLNFNAFGTGLGLWKRISLEWVSWIKAWENIVMSNEGGLEPSLIAVHRWTWNKKLSNVGRRQCSPSGIPNRVFYKNVLFSPTLWTQDEPNGAWILPGVKDAIRDEDWQRAQDQIDLAAKVFANSADLFIEENTDVGY</sequence>
<feature type="compositionally biased region" description="Polar residues" evidence="1">
    <location>
        <begin position="11"/>
        <end position="22"/>
    </location>
</feature>
<dbReference type="Pfam" id="PF04253">
    <property type="entry name" value="TFR_dimer"/>
    <property type="match status" value="1"/>
</dbReference>
<evidence type="ECO:0000256" key="1">
    <source>
        <dbReference type="SAM" id="MobiDB-lite"/>
    </source>
</evidence>
<organism evidence="4 5">
    <name type="scientific">Naumovozyma castellii</name>
    <name type="common">Yeast</name>
    <name type="synonym">Saccharomyces castellii</name>
    <dbReference type="NCBI Taxonomy" id="27288"/>
    <lineage>
        <taxon>Eukaryota</taxon>
        <taxon>Fungi</taxon>
        <taxon>Dikarya</taxon>
        <taxon>Ascomycota</taxon>
        <taxon>Saccharomycotina</taxon>
        <taxon>Saccharomycetes</taxon>
        <taxon>Saccharomycetales</taxon>
        <taxon>Saccharomycetaceae</taxon>
        <taxon>Naumovozyma</taxon>
    </lineage>
</organism>
<evidence type="ECO:0000256" key="2">
    <source>
        <dbReference type="SAM" id="Phobius"/>
    </source>
</evidence>
<dbReference type="FunCoup" id="G0VC99">
    <property type="interactions" value="28"/>
</dbReference>
<name>G0VC99_NAUCA</name>
<dbReference type="eggNOG" id="KOG2195">
    <property type="taxonomic scope" value="Eukaryota"/>
</dbReference>
<dbReference type="Gene3D" id="1.20.930.40">
    <property type="entry name" value="Transferrin receptor-like, dimerisation domain"/>
    <property type="match status" value="1"/>
</dbReference>
<reference evidence="4 5" key="1">
    <citation type="journal article" date="2011" name="Proc. Natl. Acad. Sci. U.S.A.">
        <title>Evolutionary erosion of yeast sex chromosomes by mating-type switching accidents.</title>
        <authorList>
            <person name="Gordon J.L."/>
            <person name="Armisen D."/>
            <person name="Proux-Wera E."/>
            <person name="Oheigeartaigh S.S."/>
            <person name="Byrne K.P."/>
            <person name="Wolfe K.H."/>
        </authorList>
    </citation>
    <scope>NUCLEOTIDE SEQUENCE [LARGE SCALE GENOMIC DNA]</scope>
    <source>
        <strain evidence="5">ATCC 76901 / BCRC 22586 / CBS 4309 / NBRC 1992 / NRRL Y-12630</strain>
    </source>
</reference>
<feature type="domain" description="Transferrin receptor-like dimerisation" evidence="3">
    <location>
        <begin position="645"/>
        <end position="770"/>
    </location>
</feature>
<gene>
    <name evidence="4" type="primary">NCAS0C01180</name>
    <name evidence="4" type="ordered locus">NCAS_0C01180</name>
</gene>
<dbReference type="InterPro" id="IPR046450">
    <property type="entry name" value="PA_dom_sf"/>
</dbReference>
<dbReference type="KEGG" id="ncs:NCAS_0C01180"/>
<keyword evidence="2" id="KW-1133">Transmembrane helix</keyword>
<evidence type="ECO:0000259" key="3">
    <source>
        <dbReference type="Pfam" id="PF04253"/>
    </source>
</evidence>
<accession>G0VC99</accession>
<dbReference type="Gene3D" id="3.40.630.10">
    <property type="entry name" value="Zn peptidases"/>
    <property type="match status" value="1"/>
</dbReference>
<dbReference type="OMA" id="IGRRQCK"/>
<dbReference type="SUPFAM" id="SSF53187">
    <property type="entry name" value="Zn-dependent exopeptidases"/>
    <property type="match status" value="1"/>
</dbReference>
<dbReference type="AlphaFoldDB" id="G0VC99"/>
<reference key="2">
    <citation type="submission" date="2011-08" db="EMBL/GenBank/DDBJ databases">
        <title>Genome sequence of Naumovozyma castellii.</title>
        <authorList>
            <person name="Gordon J.L."/>
            <person name="Armisen D."/>
            <person name="Proux-Wera E."/>
            <person name="OhEigeartaigh S.S."/>
            <person name="Byrne K.P."/>
            <person name="Wolfe K.H."/>
        </authorList>
    </citation>
    <scope>NUCLEOTIDE SEQUENCE</scope>
    <source>
        <strain>Type strain:CBS 4309</strain>
    </source>
</reference>
<dbReference type="PANTHER" id="PTHR10404">
    <property type="entry name" value="N-ACETYLATED-ALPHA-LINKED ACIDIC DIPEPTIDASE"/>
    <property type="match status" value="1"/>
</dbReference>
<dbReference type="HOGENOM" id="CLU_005688_1_1_1"/>
<proteinExistence type="predicted"/>
<keyword evidence="5" id="KW-1185">Reference proteome</keyword>
<feature type="transmembrane region" description="Helical" evidence="2">
    <location>
        <begin position="114"/>
        <end position="133"/>
    </location>
</feature>
<dbReference type="InParanoid" id="G0VC99"/>
<protein>
    <recommendedName>
        <fullName evidence="3">Transferrin receptor-like dimerisation domain-containing protein</fullName>
    </recommendedName>
</protein>
<dbReference type="SUPFAM" id="SSF47672">
    <property type="entry name" value="Transferrin receptor-like dimerisation domain"/>
    <property type="match status" value="1"/>
</dbReference>
<dbReference type="InterPro" id="IPR039373">
    <property type="entry name" value="Peptidase_M28B"/>
</dbReference>
<evidence type="ECO:0000313" key="5">
    <source>
        <dbReference type="Proteomes" id="UP000001640"/>
    </source>
</evidence>
<dbReference type="OrthoDB" id="5841748at2759"/>
<dbReference type="Proteomes" id="UP000001640">
    <property type="component" value="Chromosome 3"/>
</dbReference>